<feature type="transmembrane region" description="Helical" evidence="1">
    <location>
        <begin position="107"/>
        <end position="126"/>
    </location>
</feature>
<reference evidence="2 3" key="1">
    <citation type="journal article" date="2014" name="PLoS Genet.">
        <title>Phylogenetically driven sequencing of extremely halophilic archaea reveals strategies for static and dynamic osmo-response.</title>
        <authorList>
            <person name="Becker E.A."/>
            <person name="Seitzer P.M."/>
            <person name="Tritt A."/>
            <person name="Larsen D."/>
            <person name="Krusor M."/>
            <person name="Yao A.I."/>
            <person name="Wu D."/>
            <person name="Madern D."/>
            <person name="Eisen J.A."/>
            <person name="Darling A.E."/>
            <person name="Facciotti M.T."/>
        </authorList>
    </citation>
    <scope>NUCLEOTIDE SEQUENCE [LARGE SCALE GENOMIC DNA]</scope>
    <source>
        <strain evidence="2 3">JCM 12890</strain>
    </source>
</reference>
<dbReference type="PATRIC" id="fig|1227494.3.peg.1825"/>
<dbReference type="Proteomes" id="UP000011511">
    <property type="component" value="Unassembled WGS sequence"/>
</dbReference>
<accession>L9ZPK1</accession>
<proteinExistence type="predicted"/>
<organism evidence="2 3">
    <name type="scientific">Natrinema altunense (strain JCM 12890 / CGMCC 1.3731 / AJ2)</name>
    <dbReference type="NCBI Taxonomy" id="1227494"/>
    <lineage>
        <taxon>Archaea</taxon>
        <taxon>Methanobacteriati</taxon>
        <taxon>Methanobacteriota</taxon>
        <taxon>Stenosarchaea group</taxon>
        <taxon>Halobacteria</taxon>
        <taxon>Halobacteriales</taxon>
        <taxon>Natrialbaceae</taxon>
        <taxon>Natrinema</taxon>
    </lineage>
</organism>
<dbReference type="eggNOG" id="arCOG10179">
    <property type="taxonomic scope" value="Archaea"/>
</dbReference>
<evidence type="ECO:0000313" key="3">
    <source>
        <dbReference type="Proteomes" id="UP000011511"/>
    </source>
</evidence>
<dbReference type="RefSeq" id="WP_007109136.1">
    <property type="nucleotide sequence ID" value="NZ_AOIK01000025.1"/>
</dbReference>
<dbReference type="EMBL" id="AOIK01000025">
    <property type="protein sequence ID" value="ELY87068.1"/>
    <property type="molecule type" value="Genomic_DNA"/>
</dbReference>
<feature type="transmembrane region" description="Helical" evidence="1">
    <location>
        <begin position="83"/>
        <end position="101"/>
    </location>
</feature>
<name>L9ZPK1_NATA2</name>
<feature type="transmembrane region" description="Helical" evidence="1">
    <location>
        <begin position="44"/>
        <end position="63"/>
    </location>
</feature>
<dbReference type="AlphaFoldDB" id="L9ZPK1"/>
<keyword evidence="1" id="KW-1133">Transmembrane helix</keyword>
<evidence type="ECO:0000256" key="1">
    <source>
        <dbReference type="SAM" id="Phobius"/>
    </source>
</evidence>
<evidence type="ECO:0000313" key="2">
    <source>
        <dbReference type="EMBL" id="ELY87068.1"/>
    </source>
</evidence>
<feature type="transmembrane region" description="Helical" evidence="1">
    <location>
        <begin position="7"/>
        <end position="32"/>
    </location>
</feature>
<protein>
    <submittedName>
        <fullName evidence="2">Uncharacterized protein</fullName>
    </submittedName>
</protein>
<keyword evidence="3" id="KW-1185">Reference proteome</keyword>
<comment type="caution">
    <text evidence="2">The sequence shown here is derived from an EMBL/GenBank/DDBJ whole genome shotgun (WGS) entry which is preliminary data.</text>
</comment>
<keyword evidence="1" id="KW-0472">Membrane</keyword>
<sequence>MSSITPLLGIAIALFGGLLALSSTICLCYIIGADAAARGASGVGWALFSVFLLPIAGPAYVMYRTRLPARDDPPARLERRLGAFGIGGTAAAIVSALVAPPDPVTQLLAFVPLVLVFVPVVAIICYDPGGGARFANRF</sequence>
<gene>
    <name evidence="2" type="ORF">C485_09137</name>
</gene>
<keyword evidence="1" id="KW-0812">Transmembrane</keyword>